<organism evidence="1 3">
    <name type="scientific">Heyndrickxia ginsengihumi</name>
    <dbReference type="NCBI Taxonomy" id="363870"/>
    <lineage>
        <taxon>Bacteria</taxon>
        <taxon>Bacillati</taxon>
        <taxon>Bacillota</taxon>
        <taxon>Bacilli</taxon>
        <taxon>Bacillales</taxon>
        <taxon>Bacillaceae</taxon>
        <taxon>Heyndrickxia</taxon>
    </lineage>
</organism>
<evidence type="ECO:0000313" key="4">
    <source>
        <dbReference type="Proteomes" id="UP000476934"/>
    </source>
</evidence>
<evidence type="ECO:0000313" key="1">
    <source>
        <dbReference type="EMBL" id="KHD85648.1"/>
    </source>
</evidence>
<dbReference type="RefSeq" id="WP_025731175.1">
    <property type="nucleotide sequence ID" value="NZ_JAAIWK010000017.1"/>
</dbReference>
<dbReference type="Proteomes" id="UP000030588">
    <property type="component" value="Unassembled WGS sequence"/>
</dbReference>
<proteinExistence type="predicted"/>
<dbReference type="OrthoDB" id="2456726at2"/>
<comment type="caution">
    <text evidence="1">The sequence shown here is derived from an EMBL/GenBank/DDBJ whole genome shotgun (WGS) entry which is preliminary data.</text>
</comment>
<dbReference type="EMBL" id="JAAIWK010000017">
    <property type="protein sequence ID" value="NEY20549.1"/>
    <property type="molecule type" value="Genomic_DNA"/>
</dbReference>
<evidence type="ECO:0008006" key="5">
    <source>
        <dbReference type="Google" id="ProtNLM"/>
    </source>
</evidence>
<dbReference type="Proteomes" id="UP000476934">
    <property type="component" value="Unassembled WGS sequence"/>
</dbReference>
<sequence length="164" mass="18666">MRRLYEPNFVHHMYRMPSGPIGSYYPYYQPFPAQQHGYGNQYYPHPYQNPYMHMNGFGVSGFPQQQQNTAYGISNEPPIFDNPLQMNQNQPKAPQAVGQGYMNPYPKEAMPPKPYQNNTGSFLNSFKSQDGSIDFNKMMNTAGQMMNAVNQVSSMVKGLGGLFK</sequence>
<dbReference type="InterPro" id="IPR025555">
    <property type="entry name" value="YppG"/>
</dbReference>
<name>A0A0A6VDT3_9BACI</name>
<evidence type="ECO:0000313" key="3">
    <source>
        <dbReference type="Proteomes" id="UP000030588"/>
    </source>
</evidence>
<reference evidence="2" key="2">
    <citation type="submission" date="2020-02" db="EMBL/GenBank/DDBJ databases">
        <authorList>
            <person name="Feng H."/>
        </authorList>
    </citation>
    <scope>NUCLEOTIDE SEQUENCE [LARGE SCALE GENOMIC DNA]</scope>
    <source>
        <strain evidence="2">Gsoil 114</strain>
    </source>
</reference>
<keyword evidence="4" id="KW-1185">Reference proteome</keyword>
<reference evidence="2 4" key="3">
    <citation type="submission" date="2020-03" db="EMBL/GenBank/DDBJ databases">
        <title>Bacillus aquiflavi sp. nov., isolated from yellow water of strong flavor Chinese baijiu in Yibin region of China.</title>
        <authorList>
            <person name="Xie J."/>
        </authorList>
    </citation>
    <scope>NUCLEOTIDE SEQUENCE [LARGE SCALE GENOMIC DNA]</scope>
    <source>
        <strain evidence="2 4">Gsoil 114</strain>
    </source>
</reference>
<reference evidence="1 3" key="1">
    <citation type="submission" date="2014-10" db="EMBL/GenBank/DDBJ databases">
        <title>Draft genome of phytase producing Bacillus ginsengihumi strain M2.11.</title>
        <authorList>
            <person name="Toymentseva A."/>
            <person name="Boulygina E.A."/>
            <person name="Kazakov S.V."/>
            <person name="Kayumov I."/>
            <person name="Suleimanova A.D."/>
            <person name="Mardanova A.M."/>
            <person name="Maria S.N."/>
            <person name="Sergey M.Y."/>
            <person name="Sharipova M.R."/>
        </authorList>
    </citation>
    <scope>NUCLEOTIDE SEQUENCE [LARGE SCALE GENOMIC DNA]</scope>
    <source>
        <strain evidence="1 3">M2.11</strain>
    </source>
</reference>
<gene>
    <name evidence="2" type="ORF">G4D61_11345</name>
    <name evidence="1" type="ORF">NG54_07685</name>
</gene>
<dbReference type="Pfam" id="PF14179">
    <property type="entry name" value="YppG"/>
    <property type="match status" value="1"/>
</dbReference>
<dbReference type="AlphaFoldDB" id="A0A0A6VDT3"/>
<accession>A0A0A6VDT3</accession>
<protein>
    <recommendedName>
        <fullName evidence="5">Spore coat protein</fullName>
    </recommendedName>
</protein>
<evidence type="ECO:0000313" key="2">
    <source>
        <dbReference type="EMBL" id="NEY20549.1"/>
    </source>
</evidence>
<dbReference type="EMBL" id="JRUN01000018">
    <property type="protein sequence ID" value="KHD85648.1"/>
    <property type="molecule type" value="Genomic_DNA"/>
</dbReference>
<dbReference type="STRING" id="363870.NG54_07685"/>